<sequence>MKRSRSAANHALVGRRRENTRHRLVNLEGARGFFSGRVLDYCTSCTASAGRTCQIVADISLWNEFLLPMDLELRELPRTERQLALESVFHALHWQEWRDETDRLKYRKAATALYWLLKTHHCVATICIPCTMSDFSISLLCEALHGNTSIKSVTLRDWSYSRIPERLWQLVLSMKHLEKLECPYQSTEYSGRISGVLQTTQTLTVLHLRGMDESLSQPFLAALKLNTTLRVLSMGSTAIKGDPDLFGEILSDSNTLQDLTVIWGPYCHPNEVKSVFRGMLKSKSIRSLRIHSIVLDIESVELAAQVFTENKALRRFHWSLYSLYPTFMPFSIDGASAISPIPVPANTVVWQEAIAHNSALEDLELPFNTWCAEHWESFFGVLSTHATLKTITIVAGVEQCNVLSPVVKALERTGTADKVLLKAPGEANMLALPDGNCCSKLYSNLWDSTRHGVLPVLQQLSTFSHLTELSVKFRFWDNECCTAVLEYIAATSTLQKLDMDIRMVEDPLESVQWLQALSSSLLLNRSITELGIHGYFEIGEGLGELGETVSRSSTIRKFRLHSYPGNVALEAFIRGLRVNIFDNYALCSVMFESQPLSHDLAAYWFDVTDTARRNYGLVVRAARFLKDMRPDRSCAAALETVSRHPALVAELAEVLSIGAEEASAMVRHRLQNMQGLHEYMRLAGVVRAWVTCQPREDGSKQLDTLDDYCWRHVRQYLHLDDVIGDLTSPVIP</sequence>
<dbReference type="Proteomes" id="UP000821845">
    <property type="component" value="Chromosome 10"/>
</dbReference>
<protein>
    <submittedName>
        <fullName evidence="1">Uncharacterized protein</fullName>
    </submittedName>
</protein>
<proteinExistence type="predicted"/>
<keyword evidence="2" id="KW-1185">Reference proteome</keyword>
<organism evidence="1 2">
    <name type="scientific">Hyalomma asiaticum</name>
    <name type="common">Tick</name>
    <dbReference type="NCBI Taxonomy" id="266040"/>
    <lineage>
        <taxon>Eukaryota</taxon>
        <taxon>Metazoa</taxon>
        <taxon>Ecdysozoa</taxon>
        <taxon>Arthropoda</taxon>
        <taxon>Chelicerata</taxon>
        <taxon>Arachnida</taxon>
        <taxon>Acari</taxon>
        <taxon>Parasitiformes</taxon>
        <taxon>Ixodida</taxon>
        <taxon>Ixodoidea</taxon>
        <taxon>Ixodidae</taxon>
        <taxon>Hyalomminae</taxon>
        <taxon>Hyalomma</taxon>
    </lineage>
</organism>
<evidence type="ECO:0000313" key="1">
    <source>
        <dbReference type="EMBL" id="KAH6943559.1"/>
    </source>
</evidence>
<accession>A0ACB7TBM0</accession>
<evidence type="ECO:0000313" key="2">
    <source>
        <dbReference type="Proteomes" id="UP000821845"/>
    </source>
</evidence>
<gene>
    <name evidence="1" type="ORF">HPB50_024332</name>
</gene>
<comment type="caution">
    <text evidence="1">The sequence shown here is derived from an EMBL/GenBank/DDBJ whole genome shotgun (WGS) entry which is preliminary data.</text>
</comment>
<dbReference type="EMBL" id="CM023490">
    <property type="protein sequence ID" value="KAH6943559.1"/>
    <property type="molecule type" value="Genomic_DNA"/>
</dbReference>
<name>A0ACB7TBM0_HYAAI</name>
<reference evidence="1" key="1">
    <citation type="submission" date="2020-05" db="EMBL/GenBank/DDBJ databases">
        <title>Large-scale comparative analyses of tick genomes elucidate their genetic diversity and vector capacities.</title>
        <authorList>
            <person name="Jia N."/>
            <person name="Wang J."/>
            <person name="Shi W."/>
            <person name="Du L."/>
            <person name="Sun Y."/>
            <person name="Zhan W."/>
            <person name="Jiang J."/>
            <person name="Wang Q."/>
            <person name="Zhang B."/>
            <person name="Ji P."/>
            <person name="Sakyi L.B."/>
            <person name="Cui X."/>
            <person name="Yuan T."/>
            <person name="Jiang B."/>
            <person name="Yang W."/>
            <person name="Lam T.T.-Y."/>
            <person name="Chang Q."/>
            <person name="Ding S."/>
            <person name="Wang X."/>
            <person name="Zhu J."/>
            <person name="Ruan X."/>
            <person name="Zhao L."/>
            <person name="Wei J."/>
            <person name="Que T."/>
            <person name="Du C."/>
            <person name="Cheng J."/>
            <person name="Dai P."/>
            <person name="Han X."/>
            <person name="Huang E."/>
            <person name="Gao Y."/>
            <person name="Liu J."/>
            <person name="Shao H."/>
            <person name="Ye R."/>
            <person name="Li L."/>
            <person name="Wei W."/>
            <person name="Wang X."/>
            <person name="Wang C."/>
            <person name="Yang T."/>
            <person name="Huo Q."/>
            <person name="Li W."/>
            <person name="Guo W."/>
            <person name="Chen H."/>
            <person name="Zhou L."/>
            <person name="Ni X."/>
            <person name="Tian J."/>
            <person name="Zhou Y."/>
            <person name="Sheng Y."/>
            <person name="Liu T."/>
            <person name="Pan Y."/>
            <person name="Xia L."/>
            <person name="Li J."/>
            <person name="Zhao F."/>
            <person name="Cao W."/>
        </authorList>
    </citation>
    <scope>NUCLEOTIDE SEQUENCE</scope>
    <source>
        <strain evidence="1">Hyas-2018</strain>
    </source>
</reference>